<dbReference type="CDD" id="cd12148">
    <property type="entry name" value="fungal_TF_MHR"/>
    <property type="match status" value="1"/>
</dbReference>
<organism evidence="8 9">
    <name type="scientific">Ceratobasidium theobromae</name>
    <dbReference type="NCBI Taxonomy" id="1582974"/>
    <lineage>
        <taxon>Eukaryota</taxon>
        <taxon>Fungi</taxon>
        <taxon>Dikarya</taxon>
        <taxon>Basidiomycota</taxon>
        <taxon>Agaricomycotina</taxon>
        <taxon>Agaricomycetes</taxon>
        <taxon>Cantharellales</taxon>
        <taxon>Ceratobasidiaceae</taxon>
        <taxon>Ceratobasidium</taxon>
    </lineage>
</organism>
<dbReference type="OrthoDB" id="39175at2759"/>
<reference evidence="8 9" key="1">
    <citation type="journal article" date="2019" name="Fungal Biol. Biotechnol.">
        <title>Draft genome sequence of fastidious pathogen Ceratobasidium theobromae, which causes vascular-streak dieback in Theobroma cacao.</title>
        <authorList>
            <person name="Ali S.S."/>
            <person name="Asman A."/>
            <person name="Shao J."/>
            <person name="Firmansyah A.P."/>
            <person name="Susilo A.W."/>
            <person name="Rosmana A."/>
            <person name="McMahon P."/>
            <person name="Junaid M."/>
            <person name="Guest D."/>
            <person name="Kheng T.Y."/>
            <person name="Meinhardt L.W."/>
            <person name="Bailey B.A."/>
        </authorList>
    </citation>
    <scope>NUCLEOTIDE SEQUENCE [LARGE SCALE GENOMIC DNA]</scope>
    <source>
        <strain evidence="8 9">CT2</strain>
    </source>
</reference>
<accession>A0A5N5QEK5</accession>
<keyword evidence="5" id="KW-0539">Nucleus</keyword>
<comment type="caution">
    <text evidence="8">The sequence shown here is derived from an EMBL/GenBank/DDBJ whole genome shotgun (WGS) entry which is preliminary data.</text>
</comment>
<feature type="compositionally biased region" description="Basic and acidic residues" evidence="6">
    <location>
        <begin position="12"/>
        <end position="28"/>
    </location>
</feature>
<dbReference type="Pfam" id="PF04082">
    <property type="entry name" value="Fungal_trans"/>
    <property type="match status" value="1"/>
</dbReference>
<feature type="region of interest" description="Disordered" evidence="6">
    <location>
        <begin position="77"/>
        <end position="104"/>
    </location>
</feature>
<feature type="domain" description="Xylanolytic transcriptional activator regulatory" evidence="7">
    <location>
        <begin position="324"/>
        <end position="412"/>
    </location>
</feature>
<evidence type="ECO:0000259" key="7">
    <source>
        <dbReference type="SMART" id="SM00906"/>
    </source>
</evidence>
<dbReference type="GO" id="GO:0003677">
    <property type="term" value="F:DNA binding"/>
    <property type="evidence" value="ECO:0007669"/>
    <property type="project" value="InterPro"/>
</dbReference>
<dbReference type="InterPro" id="IPR050815">
    <property type="entry name" value="TF_fung"/>
</dbReference>
<dbReference type="PANTHER" id="PTHR47338">
    <property type="entry name" value="ZN(II)2CYS6 TRANSCRIPTION FACTOR (EUROFUNG)-RELATED"/>
    <property type="match status" value="1"/>
</dbReference>
<dbReference type="GO" id="GO:0005634">
    <property type="term" value="C:nucleus"/>
    <property type="evidence" value="ECO:0007669"/>
    <property type="project" value="UniProtKB-SubCell"/>
</dbReference>
<dbReference type="GO" id="GO:0006351">
    <property type="term" value="P:DNA-templated transcription"/>
    <property type="evidence" value="ECO:0007669"/>
    <property type="project" value="InterPro"/>
</dbReference>
<comment type="subcellular location">
    <subcellularLocation>
        <location evidence="1">Nucleus</location>
    </subcellularLocation>
</comment>
<protein>
    <submittedName>
        <fullName evidence="8">Inhibitory regulator protein IRA1</fullName>
    </submittedName>
</protein>
<dbReference type="EMBL" id="SSOP01000218">
    <property type="protein sequence ID" value="KAB5589901.1"/>
    <property type="molecule type" value="Genomic_DNA"/>
</dbReference>
<name>A0A5N5QEK5_9AGAM</name>
<keyword evidence="4" id="KW-0804">Transcription</keyword>
<gene>
    <name evidence="8" type="ORF">CTheo_6665</name>
</gene>
<evidence type="ECO:0000256" key="1">
    <source>
        <dbReference type="ARBA" id="ARBA00004123"/>
    </source>
</evidence>
<evidence type="ECO:0000256" key="3">
    <source>
        <dbReference type="ARBA" id="ARBA00023015"/>
    </source>
</evidence>
<dbReference type="Proteomes" id="UP000383932">
    <property type="component" value="Unassembled WGS sequence"/>
</dbReference>
<keyword evidence="3" id="KW-0805">Transcription regulation</keyword>
<proteinExistence type="predicted"/>
<dbReference type="InterPro" id="IPR007219">
    <property type="entry name" value="XnlR_reg_dom"/>
</dbReference>
<dbReference type="PANTHER" id="PTHR47338:SF29">
    <property type="entry name" value="ZN(2)-C6 FUNGAL-TYPE DOMAIN-CONTAINING PROTEIN"/>
    <property type="match status" value="1"/>
</dbReference>
<dbReference type="GO" id="GO:0000981">
    <property type="term" value="F:DNA-binding transcription factor activity, RNA polymerase II-specific"/>
    <property type="evidence" value="ECO:0007669"/>
    <property type="project" value="InterPro"/>
</dbReference>
<sequence length="841" mass="93720">MSNVPEGSSEANNRRPKDTILKKSEACHQCRKRNHIPPNCTYDQFSEVPPPEVNKDTSAHNLSSLEARIEELEKLLNSESGTPSVTNGSTCISDSSGESKNQLSEVPNLNSILVTESSTDTLFDEADNFSYTTNIPPLPIVFDEWPPELPPKPLTFHLIGLFFTCYPNAQRVVHRPTLMLQLLEHSSSPRFPFLPLLHAICAAASMHSPLVSIAPGPGSHQHPMEDTFPEKLRMQQGRGHMFDETHSSLAEYGCYAVIRSGSNILEALQGEPFVNRYLFIQLDESISSLHRHCLVGILVSAVIMNSGQVVPDRFIPSAARWLEVWSSTSLAIKLCTMLGLNLPDTLQNPLPNATREQLLGEPPLSHVDVELRRNIFWLSYCLERYHLSSGPWAMGLSDEDIHQTLPGTLAAFESGVDDGQERQNIFSPDLFTNHPSNQDDFGMYIKSAIMLSRIHVTKHRQIATFDTAEEARDSPEMRDLEATISSMRSLLKRQPNPTEQPSTSAVSNSFISHLAPHWVSLKLHAQLADWNDPSCESANKSLSAARSILRYSTGLSSTSWDCARLDRLPWSTAGRALMFSLKYAPESLAPILRAELRLIRDFFLLAGDRMVIYLRQRRSIDVEIVDNLGEREAAKVFAGDHNDNVSSIYAQTRQAFDPLIQFKSMAIAGMFFRRVLTFITLLASFALLTHARPTHHGGLAARTEPTEFVSRLKTFQLEVGKCSDDLNKVAATGENPETQVKQLVSAFNTMTAYLGTASVKLSPEQETECGAIVSDIVVKATTASHNVGTKANFMKWYTLWTEQDVAIHGFLLKLSYPVLQLAVKTYTDMQHAPRLEDEAPR</sequence>
<dbReference type="GO" id="GO:0008270">
    <property type="term" value="F:zinc ion binding"/>
    <property type="evidence" value="ECO:0007669"/>
    <property type="project" value="InterPro"/>
</dbReference>
<evidence type="ECO:0000313" key="9">
    <source>
        <dbReference type="Proteomes" id="UP000383932"/>
    </source>
</evidence>
<dbReference type="AlphaFoldDB" id="A0A5N5QEK5"/>
<feature type="compositionally biased region" description="Polar residues" evidence="6">
    <location>
        <begin position="1"/>
        <end position="11"/>
    </location>
</feature>
<feature type="region of interest" description="Disordered" evidence="6">
    <location>
        <begin position="1"/>
        <end position="58"/>
    </location>
</feature>
<dbReference type="SMART" id="SM00906">
    <property type="entry name" value="Fungal_trans"/>
    <property type="match status" value="1"/>
</dbReference>
<evidence type="ECO:0000256" key="5">
    <source>
        <dbReference type="ARBA" id="ARBA00023242"/>
    </source>
</evidence>
<keyword evidence="9" id="KW-1185">Reference proteome</keyword>
<evidence type="ECO:0000313" key="8">
    <source>
        <dbReference type="EMBL" id="KAB5589901.1"/>
    </source>
</evidence>
<evidence type="ECO:0000256" key="6">
    <source>
        <dbReference type="SAM" id="MobiDB-lite"/>
    </source>
</evidence>
<evidence type="ECO:0000256" key="2">
    <source>
        <dbReference type="ARBA" id="ARBA00022723"/>
    </source>
</evidence>
<keyword evidence="2" id="KW-0479">Metal-binding</keyword>
<evidence type="ECO:0000256" key="4">
    <source>
        <dbReference type="ARBA" id="ARBA00023163"/>
    </source>
</evidence>